<dbReference type="PANTHER" id="PTHR43570">
    <property type="entry name" value="ALDEHYDE DEHYDROGENASE"/>
    <property type="match status" value="1"/>
</dbReference>
<dbReference type="EMBL" id="QGML01000047">
    <property type="protein sequence ID" value="TVY94051.1"/>
    <property type="molecule type" value="Genomic_DNA"/>
</dbReference>
<evidence type="ECO:0000256" key="7">
    <source>
        <dbReference type="PROSITE-ProRule" id="PRU10007"/>
    </source>
</evidence>
<evidence type="ECO:0000313" key="10">
    <source>
        <dbReference type="EMBL" id="TVY94051.1"/>
    </source>
</evidence>
<dbReference type="InterPro" id="IPR016161">
    <property type="entry name" value="Ald_DH/histidinol_DH"/>
</dbReference>
<name>A0A559MM83_9HELO</name>
<dbReference type="GO" id="GO:0004029">
    <property type="term" value="F:aldehyde dehydrogenase (NAD+) activity"/>
    <property type="evidence" value="ECO:0007669"/>
    <property type="project" value="TreeGrafter"/>
</dbReference>
<evidence type="ECO:0000256" key="6">
    <source>
        <dbReference type="PIRSR" id="PIRSR036492-1"/>
    </source>
</evidence>
<dbReference type="FunFam" id="3.40.605.10:FF:000004">
    <property type="entry name" value="Aldehyde dehydrogenase"/>
    <property type="match status" value="1"/>
</dbReference>
<feature type="active site" evidence="6 7">
    <location>
        <position position="223"/>
    </location>
</feature>
<evidence type="ECO:0000256" key="1">
    <source>
        <dbReference type="ARBA" id="ARBA00009986"/>
    </source>
</evidence>
<proteinExistence type="inferred from homology"/>
<keyword evidence="4" id="KW-0520">NAD</keyword>
<gene>
    <name evidence="10" type="primary">ALDH3A1_1</name>
    <name evidence="10" type="ORF">LAWI1_G001159</name>
</gene>
<dbReference type="GO" id="GO:0016117">
    <property type="term" value="P:carotenoid biosynthetic process"/>
    <property type="evidence" value="ECO:0007669"/>
    <property type="project" value="UniProtKB-KW"/>
</dbReference>
<dbReference type="PROSITE" id="PS00687">
    <property type="entry name" value="ALDEHYDE_DEHYDR_GLU"/>
    <property type="match status" value="1"/>
</dbReference>
<dbReference type="AlphaFoldDB" id="A0A559MM83"/>
<dbReference type="Gene3D" id="3.40.605.10">
    <property type="entry name" value="Aldehyde Dehydrogenase, Chain A, domain 1"/>
    <property type="match status" value="1"/>
</dbReference>
<organism evidence="10 11">
    <name type="scientific">Lachnellula willkommii</name>
    <dbReference type="NCBI Taxonomy" id="215461"/>
    <lineage>
        <taxon>Eukaryota</taxon>
        <taxon>Fungi</taxon>
        <taxon>Dikarya</taxon>
        <taxon>Ascomycota</taxon>
        <taxon>Pezizomycotina</taxon>
        <taxon>Leotiomycetes</taxon>
        <taxon>Helotiales</taxon>
        <taxon>Lachnaceae</taxon>
        <taxon>Lachnellula</taxon>
    </lineage>
</organism>
<accession>A0A559MM83</accession>
<dbReference type="PIRSF" id="PIRSF036492">
    <property type="entry name" value="ALDH"/>
    <property type="match status" value="1"/>
</dbReference>
<evidence type="ECO:0000256" key="4">
    <source>
        <dbReference type="ARBA" id="ARBA00023027"/>
    </source>
</evidence>
<protein>
    <recommendedName>
        <fullName evidence="5">Aldehyde dehydrogenase</fullName>
    </recommendedName>
</protein>
<dbReference type="Proteomes" id="UP000315522">
    <property type="component" value="Unassembled WGS sequence"/>
</dbReference>
<evidence type="ECO:0000256" key="8">
    <source>
        <dbReference type="RuleBase" id="RU003345"/>
    </source>
</evidence>
<sequence>MAVNMNNFTATPRHQIPPIAKSLQTTFKLGKTRNIAFRKNQLKQFWTLIDENEAELQQCLLKDLRKPVIETQIMELMAVKNEIGSMLTNMDTWLAAKSAPDIPIEYKVFAPTIHKQPLGTCLVIGAWNYPFVLPAAPFVAVIAAGNTGIMKPSELAPATAMALANLVPRYLDQSCYRVINGGEPVVTTHLKEKFGHICYTGGANVGRIIMHAAAQHLTPVTLELGGKSPVIITKNADIMVAATRTVWGKFACAGQTCVAPDYAMVEECVKDEFLNALQQAITRFYQEKPHAEGKMARIVNLRHWERITNLIRRTTGNIIAGGHGDENTLFIEPTVVSNVSLDDALMSDEIFGPILPVISISSLEEGCELIPRISEDPLSLYLMTEDSKEVDYVLRNTKSGGVAINDTMTQLAVPNLPFGGVGRSGIGAYRGQAGLDACSHKKSIVSVPSSAEDSLQWRYPTGVDADVAEKLTWLRHTMEAQL</sequence>
<dbReference type="InterPro" id="IPR015590">
    <property type="entry name" value="Aldehyde_DH_dom"/>
</dbReference>
<dbReference type="InterPro" id="IPR012394">
    <property type="entry name" value="Aldehyde_DH_NAD(P)"/>
</dbReference>
<evidence type="ECO:0000256" key="3">
    <source>
        <dbReference type="ARBA" id="ARBA00023002"/>
    </source>
</evidence>
<comment type="similarity">
    <text evidence="1 5 8">Belongs to the aldehyde dehydrogenase family.</text>
</comment>
<keyword evidence="3 5" id="KW-0560">Oxidoreductase</keyword>
<reference evidence="10 11" key="1">
    <citation type="submission" date="2018-05" db="EMBL/GenBank/DDBJ databases">
        <title>Genome sequencing and assembly of the regulated plant pathogen Lachnellula willkommii and related sister species for the development of diagnostic species identification markers.</title>
        <authorList>
            <person name="Giroux E."/>
            <person name="Bilodeau G."/>
        </authorList>
    </citation>
    <scope>NUCLEOTIDE SEQUENCE [LARGE SCALE GENOMIC DNA]</scope>
    <source>
        <strain evidence="10 11">CBS 172.35</strain>
    </source>
</reference>
<evidence type="ECO:0000313" key="11">
    <source>
        <dbReference type="Proteomes" id="UP000315522"/>
    </source>
</evidence>
<keyword evidence="11" id="KW-1185">Reference proteome</keyword>
<dbReference type="GO" id="GO:0006081">
    <property type="term" value="P:aldehyde metabolic process"/>
    <property type="evidence" value="ECO:0007669"/>
    <property type="project" value="InterPro"/>
</dbReference>
<feature type="active site" evidence="6">
    <location>
        <position position="257"/>
    </location>
</feature>
<dbReference type="GO" id="GO:0005737">
    <property type="term" value="C:cytoplasm"/>
    <property type="evidence" value="ECO:0007669"/>
    <property type="project" value="TreeGrafter"/>
</dbReference>
<keyword evidence="2" id="KW-0125">Carotenoid biosynthesis</keyword>
<evidence type="ECO:0000256" key="2">
    <source>
        <dbReference type="ARBA" id="ARBA00022746"/>
    </source>
</evidence>
<dbReference type="Gene3D" id="3.40.309.10">
    <property type="entry name" value="Aldehyde Dehydrogenase, Chain A, domain 2"/>
    <property type="match status" value="1"/>
</dbReference>
<dbReference type="SUPFAM" id="SSF53720">
    <property type="entry name" value="ALDH-like"/>
    <property type="match status" value="1"/>
</dbReference>
<dbReference type="InterPro" id="IPR029510">
    <property type="entry name" value="Ald_DH_CS_GLU"/>
</dbReference>
<dbReference type="FunFam" id="3.40.309.10:FF:000025">
    <property type="entry name" value="Aldehyde dehydrogenase"/>
    <property type="match status" value="1"/>
</dbReference>
<dbReference type="Pfam" id="PF00171">
    <property type="entry name" value="Aldedh"/>
    <property type="match status" value="1"/>
</dbReference>
<comment type="caution">
    <text evidence="10">The sequence shown here is derived from an EMBL/GenBank/DDBJ whole genome shotgun (WGS) entry which is preliminary data.</text>
</comment>
<feature type="domain" description="Aldehyde dehydrogenase" evidence="9">
    <location>
        <begin position="19"/>
        <end position="444"/>
    </location>
</feature>
<evidence type="ECO:0000259" key="9">
    <source>
        <dbReference type="Pfam" id="PF00171"/>
    </source>
</evidence>
<dbReference type="InterPro" id="IPR016162">
    <property type="entry name" value="Ald_DH_N"/>
</dbReference>
<dbReference type="InterPro" id="IPR016160">
    <property type="entry name" value="Ald_DH_CS_CYS"/>
</dbReference>
<dbReference type="PROSITE" id="PS00070">
    <property type="entry name" value="ALDEHYDE_DEHYDR_CYS"/>
    <property type="match status" value="1"/>
</dbReference>
<evidence type="ECO:0000256" key="5">
    <source>
        <dbReference type="PIRNR" id="PIRNR036492"/>
    </source>
</evidence>
<dbReference type="InterPro" id="IPR016163">
    <property type="entry name" value="Ald_DH_C"/>
</dbReference>
<dbReference type="PANTHER" id="PTHR43570:SF16">
    <property type="entry name" value="ALDEHYDE DEHYDROGENASE TYPE III, ISOFORM Q"/>
    <property type="match status" value="1"/>
</dbReference>